<dbReference type="InterPro" id="IPR000182">
    <property type="entry name" value="GNAT_dom"/>
</dbReference>
<comment type="caution">
    <text evidence="6">The sequence shown here is derived from an EMBL/GenBank/DDBJ whole genome shotgun (WGS) entry which is preliminary data.</text>
</comment>
<dbReference type="PATRIC" id="fig|1224748.3.peg.3531"/>
<keyword evidence="1 6" id="KW-0808">Transferase</keyword>
<gene>
    <name evidence="6" type="primary">yncA</name>
    <name evidence="6" type="ORF">B857_03567</name>
</gene>
<dbReference type="PANTHER" id="PTHR43072:SF23">
    <property type="entry name" value="UPF0039 PROTEIN C11D3.02C"/>
    <property type="match status" value="1"/>
</dbReference>
<keyword evidence="2 6" id="KW-0012">Acyltransferase</keyword>
<dbReference type="Proteomes" id="UP000004738">
    <property type="component" value="Unassembled WGS sequence"/>
</dbReference>
<dbReference type="PANTHER" id="PTHR43072">
    <property type="entry name" value="N-ACETYLTRANSFERASE"/>
    <property type="match status" value="1"/>
</dbReference>
<keyword evidence="7" id="KW-1185">Reference proteome</keyword>
<evidence type="ECO:0000256" key="3">
    <source>
        <dbReference type="ARBA" id="ARBA00050603"/>
    </source>
</evidence>
<feature type="domain" description="N-acetyltransferase" evidence="5">
    <location>
        <begin position="1"/>
        <end position="163"/>
    </location>
</feature>
<reference evidence="6 7" key="1">
    <citation type="journal article" date="2012" name="J. Bacteriol.">
        <title>Draft Genome Sequence of Bacillus isronensis Strain B3W22, Isolated from the Upper Atmosphere.</title>
        <authorList>
            <person name="Shivaji S."/>
            <person name="Ara S."/>
            <person name="Singh S.K."/>
            <person name="Bandi S."/>
            <person name="Singh A."/>
            <person name="Pinnaka A.K."/>
        </authorList>
    </citation>
    <scope>NUCLEOTIDE SEQUENCE [LARGE SCALE GENOMIC DNA]</scope>
    <source>
        <strain evidence="6 7">B3W22</strain>
    </source>
</reference>
<proteinExistence type="predicted"/>
<accession>K1LGK6</accession>
<evidence type="ECO:0000313" key="7">
    <source>
        <dbReference type="Proteomes" id="UP000004738"/>
    </source>
</evidence>
<evidence type="ECO:0000259" key="5">
    <source>
        <dbReference type="PROSITE" id="PS51186"/>
    </source>
</evidence>
<comment type="catalytic activity">
    <reaction evidence="4">
        <text>L-methionine sulfone + acetyl-CoA = N-acetyl-L-methionine sulfone + CoA + H(+)</text>
        <dbReference type="Rhea" id="RHEA:47656"/>
        <dbReference type="ChEBI" id="CHEBI:15378"/>
        <dbReference type="ChEBI" id="CHEBI:57287"/>
        <dbReference type="ChEBI" id="CHEBI:57288"/>
        <dbReference type="ChEBI" id="CHEBI:87824"/>
        <dbReference type="ChEBI" id="CHEBI:87825"/>
    </reaction>
</comment>
<comment type="catalytic activity">
    <reaction evidence="3">
        <text>L-methionine sulfoximine + acetyl-CoA = N-acetyl-L-methionine sulfoximine + CoA + H(+)</text>
        <dbReference type="Rhea" id="RHEA:47660"/>
        <dbReference type="ChEBI" id="CHEBI:15378"/>
        <dbReference type="ChEBI" id="CHEBI:57287"/>
        <dbReference type="ChEBI" id="CHEBI:57288"/>
        <dbReference type="ChEBI" id="CHEBI:87826"/>
        <dbReference type="ChEBI" id="CHEBI:87827"/>
    </reaction>
</comment>
<dbReference type="EMBL" id="AMCK01000027">
    <property type="protein sequence ID" value="EKB43634.1"/>
    <property type="molecule type" value="Genomic_DNA"/>
</dbReference>
<dbReference type="Pfam" id="PF13420">
    <property type="entry name" value="Acetyltransf_4"/>
    <property type="match status" value="1"/>
</dbReference>
<evidence type="ECO:0000256" key="1">
    <source>
        <dbReference type="ARBA" id="ARBA00022679"/>
    </source>
</evidence>
<evidence type="ECO:0000256" key="2">
    <source>
        <dbReference type="ARBA" id="ARBA00023315"/>
    </source>
</evidence>
<evidence type="ECO:0000313" key="6">
    <source>
        <dbReference type="EMBL" id="EKB43634.1"/>
    </source>
</evidence>
<dbReference type="CDD" id="cd04301">
    <property type="entry name" value="NAT_SF"/>
    <property type="match status" value="1"/>
</dbReference>
<dbReference type="EC" id="2.3.1.-" evidence="6"/>
<evidence type="ECO:0000256" key="4">
    <source>
        <dbReference type="ARBA" id="ARBA00051334"/>
    </source>
</evidence>
<protein>
    <submittedName>
        <fullName evidence="6">N-acyltransferase YncA</fullName>
        <ecNumber evidence="6">2.3.1.-</ecNumber>
    </submittedName>
</protein>
<dbReference type="PROSITE" id="PS51186">
    <property type="entry name" value="GNAT"/>
    <property type="match status" value="1"/>
</dbReference>
<dbReference type="InterPro" id="IPR016181">
    <property type="entry name" value="Acyl_CoA_acyltransferase"/>
</dbReference>
<dbReference type="Gene3D" id="3.40.630.30">
    <property type="match status" value="1"/>
</dbReference>
<sequence length="171" mass="19800">MMIRRATKEDIPTILEIFNDNILNSTAIYMYKEQTLEDRLQWFEEKQASDYPLFVFEEDGEVAGYATYGSFRAYPANQYTVEHSVYVHKNHYKKGIASKLMNAIIEEAKVKGVKTMVGCIDKENIASIKIHEKFGFLYSGTIRNAGYKFGKWLDLVFYQLDLDGPKIPQEN</sequence>
<dbReference type="GO" id="GO:0016747">
    <property type="term" value="F:acyltransferase activity, transferring groups other than amino-acyl groups"/>
    <property type="evidence" value="ECO:0007669"/>
    <property type="project" value="InterPro"/>
</dbReference>
<name>K1LGK6_9BACL</name>
<dbReference type="FunFam" id="3.40.630.30:FF:000026">
    <property type="entry name" value="Phosphinothricin acetyltransferase"/>
    <property type="match status" value="1"/>
</dbReference>
<organism evidence="6 7">
    <name type="scientific">Solibacillus isronensis B3W22</name>
    <dbReference type="NCBI Taxonomy" id="1224748"/>
    <lineage>
        <taxon>Bacteria</taxon>
        <taxon>Bacillati</taxon>
        <taxon>Bacillota</taxon>
        <taxon>Bacilli</taxon>
        <taxon>Bacillales</taxon>
        <taxon>Caryophanaceae</taxon>
        <taxon>Solibacillus</taxon>
    </lineage>
</organism>
<dbReference type="AlphaFoldDB" id="K1LGK6"/>
<dbReference type="SUPFAM" id="SSF55729">
    <property type="entry name" value="Acyl-CoA N-acyltransferases (Nat)"/>
    <property type="match status" value="1"/>
</dbReference>